<keyword evidence="6 7" id="KW-0472">Membrane</keyword>
<feature type="transmembrane region" description="Helical" evidence="7">
    <location>
        <begin position="137"/>
        <end position="161"/>
    </location>
</feature>
<keyword evidence="3" id="KW-1003">Cell membrane</keyword>
<evidence type="ECO:0000256" key="6">
    <source>
        <dbReference type="ARBA" id="ARBA00023136"/>
    </source>
</evidence>
<dbReference type="Proteomes" id="UP000030104">
    <property type="component" value="Unassembled WGS sequence"/>
</dbReference>
<feature type="transmembrane region" description="Helical" evidence="7">
    <location>
        <begin position="64"/>
        <end position="82"/>
    </location>
</feature>
<evidence type="ECO:0000256" key="2">
    <source>
        <dbReference type="ARBA" id="ARBA00022448"/>
    </source>
</evidence>
<dbReference type="OrthoDB" id="2119662at2759"/>
<evidence type="ECO:0000256" key="5">
    <source>
        <dbReference type="ARBA" id="ARBA00022989"/>
    </source>
</evidence>
<evidence type="ECO:0000256" key="3">
    <source>
        <dbReference type="ARBA" id="ARBA00022475"/>
    </source>
</evidence>
<dbReference type="AlphaFoldDB" id="A0A0A2KTZ7"/>
<feature type="transmembrane region" description="Helical" evidence="7">
    <location>
        <begin position="435"/>
        <end position="457"/>
    </location>
</feature>
<dbReference type="PANTHER" id="PTHR43549">
    <property type="entry name" value="MULTIDRUG RESISTANCE PROTEIN YPNP-RELATED"/>
    <property type="match status" value="1"/>
</dbReference>
<reference evidence="8 9" key="1">
    <citation type="journal article" date="2015" name="Mol. Plant Microbe Interact.">
        <title>Genome, transcriptome, and functional analyses of Penicillium expansum provide new insights into secondary metabolism and pathogenicity.</title>
        <authorList>
            <person name="Ballester A.R."/>
            <person name="Marcet-Houben M."/>
            <person name="Levin E."/>
            <person name="Sela N."/>
            <person name="Selma-Lazaro C."/>
            <person name="Carmona L."/>
            <person name="Wisniewski M."/>
            <person name="Droby S."/>
            <person name="Gonzalez-Candelas L."/>
            <person name="Gabaldon T."/>
        </authorList>
    </citation>
    <scope>NUCLEOTIDE SEQUENCE [LARGE SCALE GENOMIC DNA]</scope>
    <source>
        <strain evidence="8 9">PHI-1</strain>
    </source>
</reference>
<sequence length="529" mass="58725">MTRQEDSPLPNFILPPPNVIQISSSEMETDASKPIVQSNMAGEHEATEEPEVGLKAKPWSRETYFGSFLFNLGAFALPAIYSTLSKLWVANIDAKQVVTTDIYTYIGVIVEVLNEGLPRSAWLVIGDKSTRSVSSRLNLAYTMILVQTALGITMTVIFLAASKTLASGFVPVEVRQTSITYVRLSSVQAVTSAIEAALSASTRALDNPDVPLIISSAKFLINIVLDLLVISKVHVGGWKPTIVMQAIIRLVCDSVSSLVGLVYFLTIVVRRCRKNTEGPHRLRCRLSALLILIKPSVYTFSESAIRNAIYLWLVHRIILMGSDYATSWGVFNTIRWGLVMVPVQALEASTLAFVGHNWGRFRAESGTTYPESTRKETFELIRPALRSCLIALVFETIMCIALSLRGIEAFAHYLSDSTVVAKITQTMWKNIDWTYIFYGLSCQIAAILLATSPRWYLYQSLESNFLWMLPWAIVVTVISLPKSLAWTYYAVIFGGALVFNFLGVSLTAALWAYRLTRGKVGMGLERQSD</sequence>
<comment type="subcellular location">
    <subcellularLocation>
        <location evidence="1">Cell membrane</location>
        <topology evidence="1">Multi-pass membrane protein</topology>
    </subcellularLocation>
</comment>
<dbReference type="HOGENOM" id="CLU_030965_1_0_1"/>
<dbReference type="InterPro" id="IPR052031">
    <property type="entry name" value="Membrane_Transporter-Flippase"/>
</dbReference>
<name>A0A0A2KTZ7_PENIT</name>
<dbReference type="GO" id="GO:0005886">
    <property type="term" value="C:plasma membrane"/>
    <property type="evidence" value="ECO:0007669"/>
    <property type="project" value="UniProtKB-SubCell"/>
</dbReference>
<keyword evidence="2" id="KW-0813">Transport</keyword>
<evidence type="ECO:0008006" key="10">
    <source>
        <dbReference type="Google" id="ProtNLM"/>
    </source>
</evidence>
<dbReference type="PhylomeDB" id="A0A0A2KTZ7"/>
<dbReference type="OMA" id="CYIFYAM"/>
<evidence type="ECO:0000313" key="8">
    <source>
        <dbReference type="EMBL" id="KGO71297.1"/>
    </source>
</evidence>
<protein>
    <recommendedName>
        <fullName evidence="10">Multi antimicrobial extrusion protein</fullName>
    </recommendedName>
</protein>
<feature type="transmembrane region" description="Helical" evidence="7">
    <location>
        <begin position="464"/>
        <end position="480"/>
    </location>
</feature>
<comment type="caution">
    <text evidence="8">The sequence shown here is derived from an EMBL/GenBank/DDBJ whole genome shotgun (WGS) entry which is preliminary data.</text>
</comment>
<gene>
    <name evidence="8" type="ORF">PITC_062620</name>
</gene>
<keyword evidence="4 7" id="KW-0812">Transmembrane</keyword>
<accession>A0A0A2KTZ7</accession>
<feature type="transmembrane region" description="Helical" evidence="7">
    <location>
        <begin position="242"/>
        <end position="265"/>
    </location>
</feature>
<evidence type="ECO:0000256" key="7">
    <source>
        <dbReference type="SAM" id="Phobius"/>
    </source>
</evidence>
<keyword evidence="5 7" id="KW-1133">Transmembrane helix</keyword>
<proteinExistence type="predicted"/>
<feature type="transmembrane region" description="Helical" evidence="7">
    <location>
        <begin position="486"/>
        <end position="513"/>
    </location>
</feature>
<dbReference type="PANTHER" id="PTHR43549:SF2">
    <property type="entry name" value="MULTIDRUG RESISTANCE PROTEIN NORM-RELATED"/>
    <property type="match status" value="1"/>
</dbReference>
<evidence type="ECO:0000256" key="1">
    <source>
        <dbReference type="ARBA" id="ARBA00004651"/>
    </source>
</evidence>
<dbReference type="EMBL" id="JQGA01000948">
    <property type="protein sequence ID" value="KGO71297.1"/>
    <property type="molecule type" value="Genomic_DNA"/>
</dbReference>
<keyword evidence="9" id="KW-1185">Reference proteome</keyword>
<evidence type="ECO:0000256" key="4">
    <source>
        <dbReference type="ARBA" id="ARBA00022692"/>
    </source>
</evidence>
<feature type="transmembrane region" description="Helical" evidence="7">
    <location>
        <begin position="384"/>
        <end position="404"/>
    </location>
</feature>
<organism evidence="8 9">
    <name type="scientific">Penicillium italicum</name>
    <name type="common">Blue mold</name>
    <dbReference type="NCBI Taxonomy" id="40296"/>
    <lineage>
        <taxon>Eukaryota</taxon>
        <taxon>Fungi</taxon>
        <taxon>Dikarya</taxon>
        <taxon>Ascomycota</taxon>
        <taxon>Pezizomycotina</taxon>
        <taxon>Eurotiomycetes</taxon>
        <taxon>Eurotiomycetidae</taxon>
        <taxon>Eurotiales</taxon>
        <taxon>Aspergillaceae</taxon>
        <taxon>Penicillium</taxon>
    </lineage>
</organism>
<evidence type="ECO:0000313" key="9">
    <source>
        <dbReference type="Proteomes" id="UP000030104"/>
    </source>
</evidence>
<dbReference type="STRING" id="40296.A0A0A2KTZ7"/>